<reference evidence="1 2" key="1">
    <citation type="submission" date="2016-11" db="EMBL/GenBank/DDBJ databases">
        <authorList>
            <person name="Jaros S."/>
            <person name="Januszkiewicz K."/>
            <person name="Wedrychowicz H."/>
        </authorList>
    </citation>
    <scope>NUCLEOTIDE SEQUENCE [LARGE SCALE GENOMIC DNA]</scope>
    <source>
        <strain evidence="1 2">DSM 26897</strain>
    </source>
</reference>
<evidence type="ECO:0000313" key="2">
    <source>
        <dbReference type="Proteomes" id="UP000184368"/>
    </source>
</evidence>
<dbReference type="EMBL" id="FQUO01000001">
    <property type="protein sequence ID" value="SHE42366.1"/>
    <property type="molecule type" value="Genomic_DNA"/>
</dbReference>
<dbReference type="AlphaFoldDB" id="A0A1M4TD05"/>
<proteinExistence type="predicted"/>
<gene>
    <name evidence="1" type="ORF">SAMN05444008_101385</name>
</gene>
<name>A0A1M4TD05_9BACT</name>
<protein>
    <submittedName>
        <fullName evidence="1">Uncharacterized protein</fullName>
    </submittedName>
</protein>
<organism evidence="1 2">
    <name type="scientific">Cnuella takakiae</name>
    <dbReference type="NCBI Taxonomy" id="1302690"/>
    <lineage>
        <taxon>Bacteria</taxon>
        <taxon>Pseudomonadati</taxon>
        <taxon>Bacteroidota</taxon>
        <taxon>Chitinophagia</taxon>
        <taxon>Chitinophagales</taxon>
        <taxon>Chitinophagaceae</taxon>
        <taxon>Cnuella</taxon>
    </lineage>
</organism>
<sequence>MAKTKQVYISAKTGRFVKASYAAQHPSTTVRLTVPTGR</sequence>
<evidence type="ECO:0000313" key="1">
    <source>
        <dbReference type="EMBL" id="SHE42366.1"/>
    </source>
</evidence>
<dbReference type="Proteomes" id="UP000184368">
    <property type="component" value="Unassembled WGS sequence"/>
</dbReference>
<keyword evidence="2" id="KW-1185">Reference proteome</keyword>
<accession>A0A1M4TD05</accession>